<dbReference type="EMBL" id="CAMPGE010010426">
    <property type="protein sequence ID" value="CAI2369275.1"/>
    <property type="molecule type" value="Genomic_DNA"/>
</dbReference>
<evidence type="ECO:0000313" key="2">
    <source>
        <dbReference type="Proteomes" id="UP001295684"/>
    </source>
</evidence>
<evidence type="ECO:0000313" key="1">
    <source>
        <dbReference type="EMBL" id="CAI2369275.1"/>
    </source>
</evidence>
<gene>
    <name evidence="1" type="ORF">ECRASSUSDP1_LOCUS10573</name>
</gene>
<dbReference type="Proteomes" id="UP001295684">
    <property type="component" value="Unassembled WGS sequence"/>
</dbReference>
<reference evidence="1" key="1">
    <citation type="submission" date="2023-07" db="EMBL/GenBank/DDBJ databases">
        <authorList>
            <consortium name="AG Swart"/>
            <person name="Singh M."/>
            <person name="Singh A."/>
            <person name="Seah K."/>
            <person name="Emmerich C."/>
        </authorList>
    </citation>
    <scope>NUCLEOTIDE SEQUENCE</scope>
    <source>
        <strain evidence="1">DP1</strain>
    </source>
</reference>
<proteinExistence type="predicted"/>
<keyword evidence="2" id="KW-1185">Reference proteome</keyword>
<organism evidence="1 2">
    <name type="scientific">Euplotes crassus</name>
    <dbReference type="NCBI Taxonomy" id="5936"/>
    <lineage>
        <taxon>Eukaryota</taxon>
        <taxon>Sar</taxon>
        <taxon>Alveolata</taxon>
        <taxon>Ciliophora</taxon>
        <taxon>Intramacronucleata</taxon>
        <taxon>Spirotrichea</taxon>
        <taxon>Hypotrichia</taxon>
        <taxon>Euplotida</taxon>
        <taxon>Euplotidae</taxon>
        <taxon>Moneuplotes</taxon>
    </lineage>
</organism>
<protein>
    <submittedName>
        <fullName evidence="1">Uncharacterized protein</fullName>
    </submittedName>
</protein>
<name>A0AAD1ULW1_EUPCR</name>
<accession>A0AAD1ULW1</accession>
<dbReference type="AlphaFoldDB" id="A0AAD1ULW1"/>
<sequence>MHISLLPTQISVSEQFQIQSWKSIETTIRLQCNVIGLSPEPVCYCIVFEQINELQDCFLNLTLMIANPICAFVIEALNSKCCRSVRQDLEPYKAKERRLCPIARLVRTVATTLQAKA</sequence>
<comment type="caution">
    <text evidence="1">The sequence shown here is derived from an EMBL/GenBank/DDBJ whole genome shotgun (WGS) entry which is preliminary data.</text>
</comment>